<dbReference type="Pfam" id="PF12705">
    <property type="entry name" value="PDDEXK_1"/>
    <property type="match status" value="1"/>
</dbReference>
<protein>
    <submittedName>
        <fullName evidence="2">Double-strand break repair protein AddB</fullName>
    </submittedName>
</protein>
<dbReference type="RefSeq" id="WP_154419595.1">
    <property type="nucleotide sequence ID" value="NZ_CP044331.1"/>
</dbReference>
<dbReference type="InterPro" id="IPR014153">
    <property type="entry name" value="Ds_break_AddB"/>
</dbReference>
<feature type="domain" description="PD-(D/E)XK endonuclease-like" evidence="1">
    <location>
        <begin position="761"/>
        <end position="973"/>
    </location>
</feature>
<name>A0A6B8M1H3_9HYPH</name>
<dbReference type="Proteomes" id="UP000422569">
    <property type="component" value="Chromosome"/>
</dbReference>
<proteinExistence type="predicted"/>
<dbReference type="NCBIfam" id="TIGR02786">
    <property type="entry name" value="addB_alphas"/>
    <property type="match status" value="1"/>
</dbReference>
<accession>A0A6B8M1H3</accession>
<evidence type="ECO:0000313" key="3">
    <source>
        <dbReference type="Proteomes" id="UP000422569"/>
    </source>
</evidence>
<evidence type="ECO:0000259" key="1">
    <source>
        <dbReference type="Pfam" id="PF12705"/>
    </source>
</evidence>
<keyword evidence="3" id="KW-1185">Reference proteome</keyword>
<sequence>MATRRNVYTIAPGAPFLESFVDAFLGGEILPVLSRNSPPIAMARATIYVPTQRAGRALSAQFARAFGKGATFLPRILPLGGLDDRETTALFGDFGQDFEDADRPQIEEIERRLLLAQLVAKWSEAIGSAIVSADDDGGFVHDESEPFLVAASPAGAYALAADLAALIDEFIIESVDANAIKDAIDDSAFDQYWSITTAFLRIALEQWPAILREIGRVDPSMRQKRLIEAQIETLISAADHAPVIAIGSTGAQPTTARLLSAIASLEQGAVVLPGLDQEMDEAAWAQVGEGEDEPAFTHPQTMLKRLLGVMRLERADVRELSMLPEKRAQRRRLVSQAMLPADATADWRSFRDREGEGFREALDGVALLEAPDEQMEALALALFLREALETPGRTAALVTPDRNIARRVAAELRRFEIDIDDSGGASLASTQAGALARLIASIGARGLDAVAIASLLAHPVAHFGRERDDILTLAPLVEIGVLRAIPAAADGYAARVETAKAKAADIHAHPAARRIDAAQWLAIQALLEEVEAAFSSFRAVAGAVDLRRFALAHRAAFEAVARGAGESEGDDPLALFDLFERLACASAPSGFNAASYAALFDRIAFETTLRGPRRAHPRLKILGPLEARLIEADLMLLAGLDEGVWPPQTETGAFLNRSMRAQLKLSPPERRIGQSAHDFMMALGAESVVLSRAAKRDGSPTVASRFLTRLEALAGEALQDCRQRGADMLAIAAALDQPSASEIAVLPRPAPCPPLDLRPQRLSVTRIEVLRRDPYAIFAEQILKLTPLDPLGVEIGARELGTAIHAALEAFVARHPSGPLPDDARDTLLAIAREGLAPFFADPAFETFAWPRLVAGLDYALSFEKERRAEGGAIFMEKSASWPLKLDDGSIFMLTAKADRIEVGLDGMASVFDYKTGRTPTIKQVQAGFAPQITLEAAMIEAGAFEDIGAHRVIGGAYVGLKNGGKPQPLKFDNATFEEVVGLHRLELLKMLSQFREPRTPYPSRPFVALVAHEGAYDHLARVKEWSRGGGEGA</sequence>
<dbReference type="InterPro" id="IPR038726">
    <property type="entry name" value="PDDEXK_AddAB-type"/>
</dbReference>
<dbReference type="KEGG" id="mpar:F7D14_00635"/>
<dbReference type="InterPro" id="IPR027417">
    <property type="entry name" value="P-loop_NTPase"/>
</dbReference>
<gene>
    <name evidence="2" type="primary">addB</name>
    <name evidence="2" type="ORF">F7D14_00635</name>
</gene>
<dbReference type="SUPFAM" id="SSF52540">
    <property type="entry name" value="P-loop containing nucleoside triphosphate hydrolases"/>
    <property type="match status" value="1"/>
</dbReference>
<reference evidence="2 3" key="1">
    <citation type="submission" date="2019-09" db="EMBL/GenBank/DDBJ databases">
        <title>Isolation and complete genome sequencing of Methylocystis species.</title>
        <authorList>
            <person name="Rumah B.L."/>
            <person name="Stead C.E."/>
            <person name="Stevens B.C."/>
            <person name="Minton N.P."/>
            <person name="Grosse-Honebrink A."/>
            <person name="Zhang Y."/>
        </authorList>
    </citation>
    <scope>NUCLEOTIDE SEQUENCE [LARGE SCALE GENOMIC DNA]</scope>
    <source>
        <strain evidence="2 3">BRCS2</strain>
    </source>
</reference>
<dbReference type="EMBL" id="CP044331">
    <property type="protein sequence ID" value="QGM96145.1"/>
    <property type="molecule type" value="Genomic_DNA"/>
</dbReference>
<organism evidence="2 3">
    <name type="scientific">Methylocystis parvus</name>
    <dbReference type="NCBI Taxonomy" id="134"/>
    <lineage>
        <taxon>Bacteria</taxon>
        <taxon>Pseudomonadati</taxon>
        <taxon>Pseudomonadota</taxon>
        <taxon>Alphaproteobacteria</taxon>
        <taxon>Hyphomicrobiales</taxon>
        <taxon>Methylocystaceae</taxon>
        <taxon>Methylocystis</taxon>
    </lineage>
</organism>
<dbReference type="AlphaFoldDB" id="A0A6B8M1H3"/>
<evidence type="ECO:0000313" key="2">
    <source>
        <dbReference type="EMBL" id="QGM96145.1"/>
    </source>
</evidence>